<evidence type="ECO:0000256" key="6">
    <source>
        <dbReference type="ARBA" id="ARBA00022777"/>
    </source>
</evidence>
<evidence type="ECO:0000256" key="7">
    <source>
        <dbReference type="ARBA" id="ARBA00022840"/>
    </source>
</evidence>
<dbReference type="PANTHER" id="PTHR24421:SF10">
    <property type="entry name" value="NITRATE_NITRITE SENSOR PROTEIN NARQ"/>
    <property type="match status" value="1"/>
</dbReference>
<accession>U5W6P4</accession>
<dbReference type="HOGENOM" id="CLU_000445_20_1_11"/>
<sequence>MVVVGWMGRLFDARDTFVRMILLDLSGVSYLLFGTEGHPPTRNQLILAVLAFASALIFHRQRVVNLVVQTALLVVAFWLLDDTMINQVGASWALLELAMWAPRVRFLVAGAGLVSAVYLAFTLGDQPFRLTTPIYGLFVVVGVPALIGQVIRTTRELGLEAQHRALEEQRRRESETRAARADERSAIARELHDVVAHHVASMVLRVGVAKHVLPDTDPRVTEVFDDVHSTGTAALADLRRLVAVLRDPSVRTDAALTVIDPGALPAALDAAVETARRAGLTVDAAISPEVGTLDAVRGLAILRLTQEGLTNVAKHAGTAAHARLRVAVLDGDVLWSIADDGGGTSPGLPSGGGHGLTGMRERVEVLGGHLTVGPAAGGWRVETVLPATQPPPDLGPSTGPANSLPADPPTSVPSGDEPLVDRASGPAAGSA</sequence>
<dbReference type="AlphaFoldDB" id="U5W6P4"/>
<dbReference type="EC" id="2.7.13.3" evidence="2"/>
<keyword evidence="10" id="KW-1133">Transmembrane helix</keyword>
<comment type="catalytic activity">
    <reaction evidence="1">
        <text>ATP + protein L-histidine = ADP + protein N-phospho-L-histidine.</text>
        <dbReference type="EC" id="2.7.13.3"/>
    </reaction>
</comment>
<feature type="transmembrane region" description="Helical" evidence="10">
    <location>
        <begin position="133"/>
        <end position="151"/>
    </location>
</feature>
<dbReference type="SUPFAM" id="SSF55874">
    <property type="entry name" value="ATPase domain of HSP90 chaperone/DNA topoisomerase II/histidine kinase"/>
    <property type="match status" value="1"/>
</dbReference>
<dbReference type="GO" id="GO:0016020">
    <property type="term" value="C:membrane"/>
    <property type="evidence" value="ECO:0007669"/>
    <property type="project" value="InterPro"/>
</dbReference>
<keyword evidence="10" id="KW-0472">Membrane</keyword>
<dbReference type="CDD" id="cd16917">
    <property type="entry name" value="HATPase_UhpB-NarQ-NarX-like"/>
    <property type="match status" value="1"/>
</dbReference>
<protein>
    <recommendedName>
        <fullName evidence="2">histidine kinase</fullName>
        <ecNumber evidence="2">2.7.13.3</ecNumber>
    </recommendedName>
</protein>
<dbReference type="STRING" id="1246995.AFR_32830"/>
<keyword evidence="8" id="KW-0902">Two-component regulatory system</keyword>
<reference evidence="13 14" key="1">
    <citation type="journal article" date="2014" name="J. Biotechnol.">
        <title>Complete genome sequence of the actinobacterium Actinoplanes friuliensis HAG 010964, producer of the lipopeptide antibiotic friulimycin.</title>
        <authorList>
            <person name="Ruckert C."/>
            <person name="Szczepanowski R."/>
            <person name="Albersmeier A."/>
            <person name="Goesmann A."/>
            <person name="Fischer N."/>
            <person name="Steinkamper A."/>
            <person name="Puhler A."/>
            <person name="Biener R."/>
            <person name="Schwartz D."/>
            <person name="Kalinowski J."/>
        </authorList>
    </citation>
    <scope>NUCLEOTIDE SEQUENCE [LARGE SCALE GENOMIC DNA]</scope>
    <source>
        <strain evidence="13 14">DSM 7358</strain>
    </source>
</reference>
<keyword evidence="4" id="KW-0808">Transferase</keyword>
<dbReference type="GO" id="GO:0000155">
    <property type="term" value="F:phosphorelay sensor kinase activity"/>
    <property type="evidence" value="ECO:0007669"/>
    <property type="project" value="InterPro"/>
</dbReference>
<evidence type="ECO:0000256" key="2">
    <source>
        <dbReference type="ARBA" id="ARBA00012438"/>
    </source>
</evidence>
<dbReference type="InterPro" id="IPR036890">
    <property type="entry name" value="HATPase_C_sf"/>
</dbReference>
<dbReference type="PANTHER" id="PTHR24421">
    <property type="entry name" value="NITRATE/NITRITE SENSOR PROTEIN NARX-RELATED"/>
    <property type="match status" value="1"/>
</dbReference>
<keyword evidence="14" id="KW-1185">Reference proteome</keyword>
<evidence type="ECO:0000256" key="10">
    <source>
        <dbReference type="SAM" id="Phobius"/>
    </source>
</evidence>
<keyword evidence="5" id="KW-0547">Nucleotide-binding</keyword>
<feature type="region of interest" description="Disordered" evidence="9">
    <location>
        <begin position="385"/>
        <end position="431"/>
    </location>
</feature>
<keyword evidence="7" id="KW-0067">ATP-binding</keyword>
<evidence type="ECO:0000256" key="4">
    <source>
        <dbReference type="ARBA" id="ARBA00022679"/>
    </source>
</evidence>
<evidence type="ECO:0000313" key="13">
    <source>
        <dbReference type="EMBL" id="AGZ44824.1"/>
    </source>
</evidence>
<dbReference type="Proteomes" id="UP000017746">
    <property type="component" value="Chromosome"/>
</dbReference>
<feature type="transmembrane region" description="Helical" evidence="10">
    <location>
        <begin position="63"/>
        <end position="80"/>
    </location>
</feature>
<dbReference type="GO" id="GO:0005524">
    <property type="term" value="F:ATP binding"/>
    <property type="evidence" value="ECO:0007669"/>
    <property type="project" value="UniProtKB-KW"/>
</dbReference>
<evidence type="ECO:0000256" key="8">
    <source>
        <dbReference type="ARBA" id="ARBA00023012"/>
    </source>
</evidence>
<dbReference type="Pfam" id="PF07730">
    <property type="entry name" value="HisKA_3"/>
    <property type="match status" value="1"/>
</dbReference>
<evidence type="ECO:0000256" key="3">
    <source>
        <dbReference type="ARBA" id="ARBA00022553"/>
    </source>
</evidence>
<evidence type="ECO:0000259" key="12">
    <source>
        <dbReference type="Pfam" id="PF07730"/>
    </source>
</evidence>
<dbReference type="KEGG" id="afs:AFR_32830"/>
<evidence type="ECO:0000313" key="14">
    <source>
        <dbReference type="Proteomes" id="UP000017746"/>
    </source>
</evidence>
<dbReference type="InterPro" id="IPR003594">
    <property type="entry name" value="HATPase_dom"/>
</dbReference>
<keyword evidence="6 13" id="KW-0418">Kinase</keyword>
<proteinExistence type="predicted"/>
<organism evidence="13 14">
    <name type="scientific">Actinoplanes friuliensis DSM 7358</name>
    <dbReference type="NCBI Taxonomy" id="1246995"/>
    <lineage>
        <taxon>Bacteria</taxon>
        <taxon>Bacillati</taxon>
        <taxon>Actinomycetota</taxon>
        <taxon>Actinomycetes</taxon>
        <taxon>Micromonosporales</taxon>
        <taxon>Micromonosporaceae</taxon>
        <taxon>Actinoplanes</taxon>
    </lineage>
</organism>
<dbReference type="EMBL" id="CP006272">
    <property type="protein sequence ID" value="AGZ44824.1"/>
    <property type="molecule type" value="Genomic_DNA"/>
</dbReference>
<feature type="transmembrane region" description="Helical" evidence="10">
    <location>
        <begin position="100"/>
        <end position="121"/>
    </location>
</feature>
<dbReference type="InterPro" id="IPR050482">
    <property type="entry name" value="Sensor_HK_TwoCompSys"/>
</dbReference>
<gene>
    <name evidence="13" type="ORF">AFR_32830</name>
</gene>
<dbReference type="eggNOG" id="COG4585">
    <property type="taxonomic scope" value="Bacteria"/>
</dbReference>
<keyword evidence="3" id="KW-0597">Phosphoprotein</keyword>
<feature type="domain" description="Histidine kinase/HSP90-like ATPase" evidence="11">
    <location>
        <begin position="301"/>
        <end position="388"/>
    </location>
</feature>
<dbReference type="GO" id="GO:0046983">
    <property type="term" value="F:protein dimerization activity"/>
    <property type="evidence" value="ECO:0007669"/>
    <property type="project" value="InterPro"/>
</dbReference>
<evidence type="ECO:0000256" key="1">
    <source>
        <dbReference type="ARBA" id="ARBA00000085"/>
    </source>
</evidence>
<evidence type="ECO:0000256" key="9">
    <source>
        <dbReference type="SAM" id="MobiDB-lite"/>
    </source>
</evidence>
<evidence type="ECO:0000256" key="5">
    <source>
        <dbReference type="ARBA" id="ARBA00022741"/>
    </source>
</evidence>
<name>U5W6P4_9ACTN</name>
<dbReference type="Pfam" id="PF02518">
    <property type="entry name" value="HATPase_c"/>
    <property type="match status" value="1"/>
</dbReference>
<dbReference type="Gene3D" id="1.20.5.1930">
    <property type="match status" value="1"/>
</dbReference>
<dbReference type="PATRIC" id="fig|1246995.3.peg.6644"/>
<dbReference type="Gene3D" id="3.30.565.10">
    <property type="entry name" value="Histidine kinase-like ATPase, C-terminal domain"/>
    <property type="match status" value="1"/>
</dbReference>
<keyword evidence="10" id="KW-0812">Transmembrane</keyword>
<evidence type="ECO:0000259" key="11">
    <source>
        <dbReference type="Pfam" id="PF02518"/>
    </source>
</evidence>
<dbReference type="InterPro" id="IPR011712">
    <property type="entry name" value="Sig_transdc_His_kin_sub3_dim/P"/>
</dbReference>
<feature type="domain" description="Signal transduction histidine kinase subgroup 3 dimerisation and phosphoacceptor" evidence="12">
    <location>
        <begin position="183"/>
        <end position="248"/>
    </location>
</feature>